<name>A0AAN8WXI5_HALRR</name>
<dbReference type="InterPro" id="IPR039034">
    <property type="entry name" value="INPP4"/>
</dbReference>
<proteinExistence type="predicted"/>
<dbReference type="EMBL" id="JAXCGZ010011731">
    <property type="protein sequence ID" value="KAK7074206.1"/>
    <property type="molecule type" value="Genomic_DNA"/>
</dbReference>
<evidence type="ECO:0000313" key="4">
    <source>
        <dbReference type="EMBL" id="KAK7074206.1"/>
    </source>
</evidence>
<feature type="compositionally biased region" description="Basic and acidic residues" evidence="3">
    <location>
        <begin position="346"/>
        <end position="373"/>
    </location>
</feature>
<sequence>MTFIYMHFQTKSLLNIIEPSLVEEAFEFLDQIRVPQNPSRILTLATRCYSTYNIAGYLSPETALDMELMSPDIPNMSWVGKSESELEPTGIGAIITKPKDLDVLEGQENSIYRPTDEPEPWELIQLNVQASVMCLSSKVKSFCSRTEKSDISCEKTVCCEVTNDNHLKPQRTTNSSVDETKEESCAVKMEIERSSPVKKTPPSEAQNISALPTALENQTMISSSAGSDSSRSASSGLGVARTNESQLSSCTATPDVSPCEEDSGIGLERIPGETEKIDCISEGGLSVEDEKRDDLLPLDKVEGKQREDITQNVESRYSNDVGAMKAGKLESIMEQSVEDLGTSSENDIKSDVKRENNITEHDSKEGTRDESDTKQLLSENIKINVINDSHCEASTVNEKEHAKVTSRSNDNKKITSTNSATLLTNNNDHIDWIGEVRPSMKKLRQAMDGLMRTARLVHSVFRLQQTPEAAQQAHIIKYRRDICFSQALTSLVTSLMTRLWCRKADPLFLTILAHLGPLAEFESLVSCHGNDAGMLSDMVVAVEDLGAVEFVMVSSCGPHVGGRTRSDGAAPPPATYDLPTPCVSGNRSNLRVVLPVPEHLLSLLPSQNSQQPNDPPSFCVTPVLFNIGINEEASIAEKLGTDGPQTRNNLDSFERISQYYHRFKKLPLPQENSRRLPNMSNEVPLMDLIDKLGQEIQSQRSKNPNVLLLASQCCRAMAGLRFISCKSAKDRTGMAATLEQCNILAAEYDLSETESQRALNCMRSEGTRLENCFKSIGVRRYAFNALQLKMFPKQYRPPSGTYGTAQT</sequence>
<feature type="region of interest" description="Disordered" evidence="3">
    <location>
        <begin position="335"/>
        <end position="374"/>
    </location>
</feature>
<dbReference type="Proteomes" id="UP001381693">
    <property type="component" value="Unassembled WGS sequence"/>
</dbReference>
<keyword evidence="1 4" id="KW-0378">Hydrolase</keyword>
<dbReference type="PANTHER" id="PTHR12187">
    <property type="entry name" value="AGAP000124-PA"/>
    <property type="match status" value="1"/>
</dbReference>
<feature type="compositionally biased region" description="Polar residues" evidence="3">
    <location>
        <begin position="242"/>
        <end position="254"/>
    </location>
</feature>
<evidence type="ECO:0000313" key="5">
    <source>
        <dbReference type="Proteomes" id="UP001381693"/>
    </source>
</evidence>
<dbReference type="GO" id="GO:0016316">
    <property type="term" value="F:phosphatidylinositol-3,4-bisphosphate 4-phosphatase activity"/>
    <property type="evidence" value="ECO:0007669"/>
    <property type="project" value="UniProtKB-EC"/>
</dbReference>
<organism evidence="4 5">
    <name type="scientific">Halocaridina rubra</name>
    <name type="common">Hawaiian red shrimp</name>
    <dbReference type="NCBI Taxonomy" id="373956"/>
    <lineage>
        <taxon>Eukaryota</taxon>
        <taxon>Metazoa</taxon>
        <taxon>Ecdysozoa</taxon>
        <taxon>Arthropoda</taxon>
        <taxon>Crustacea</taxon>
        <taxon>Multicrustacea</taxon>
        <taxon>Malacostraca</taxon>
        <taxon>Eumalacostraca</taxon>
        <taxon>Eucarida</taxon>
        <taxon>Decapoda</taxon>
        <taxon>Pleocyemata</taxon>
        <taxon>Caridea</taxon>
        <taxon>Atyoidea</taxon>
        <taxon>Atyidae</taxon>
        <taxon>Halocaridina</taxon>
    </lineage>
</organism>
<keyword evidence="2" id="KW-0443">Lipid metabolism</keyword>
<evidence type="ECO:0000256" key="2">
    <source>
        <dbReference type="ARBA" id="ARBA00023098"/>
    </source>
</evidence>
<feature type="region of interest" description="Disordered" evidence="3">
    <location>
        <begin position="221"/>
        <end position="266"/>
    </location>
</feature>
<dbReference type="EC" id="3.1.3.66" evidence="4"/>
<reference evidence="4 5" key="1">
    <citation type="submission" date="2023-11" db="EMBL/GenBank/DDBJ databases">
        <title>Halocaridina rubra genome assembly.</title>
        <authorList>
            <person name="Smith C."/>
        </authorList>
    </citation>
    <scope>NUCLEOTIDE SEQUENCE [LARGE SCALE GENOMIC DNA]</scope>
    <source>
        <strain evidence="4">EP-1</strain>
        <tissue evidence="4">Whole</tissue>
    </source>
</reference>
<dbReference type="AlphaFoldDB" id="A0AAN8WXI5"/>
<protein>
    <submittedName>
        <fullName evidence="4">Type I inositol 3,4-bisphosphate 4-phosphatase</fullName>
        <ecNumber evidence="4">3.1.3.66</ecNumber>
    </submittedName>
</protein>
<accession>A0AAN8WXI5</accession>
<gene>
    <name evidence="4" type="primary">INPP4A_2</name>
    <name evidence="4" type="ORF">SK128_026669</name>
</gene>
<evidence type="ECO:0000256" key="3">
    <source>
        <dbReference type="SAM" id="MobiDB-lite"/>
    </source>
</evidence>
<keyword evidence="5" id="KW-1185">Reference proteome</keyword>
<evidence type="ECO:0000256" key="1">
    <source>
        <dbReference type="ARBA" id="ARBA00022801"/>
    </source>
</evidence>
<feature type="compositionally biased region" description="Low complexity" evidence="3">
    <location>
        <begin position="222"/>
        <end position="236"/>
    </location>
</feature>
<dbReference type="GO" id="GO:0005737">
    <property type="term" value="C:cytoplasm"/>
    <property type="evidence" value="ECO:0007669"/>
    <property type="project" value="TreeGrafter"/>
</dbReference>
<dbReference type="PANTHER" id="PTHR12187:SF11">
    <property type="entry name" value="PHOSPHATIDYLINOSITOL-3,4-BISPHOSPHATE 4-PHOSPHATASE"/>
    <property type="match status" value="1"/>
</dbReference>
<comment type="caution">
    <text evidence="4">The sequence shown here is derived from an EMBL/GenBank/DDBJ whole genome shotgun (WGS) entry which is preliminary data.</text>
</comment>